<dbReference type="Pfam" id="PF12883">
    <property type="entry name" value="DUF3828"/>
    <property type="match status" value="1"/>
</dbReference>
<proteinExistence type="predicted"/>
<dbReference type="EMBL" id="QGAL01000011">
    <property type="protein sequence ID" value="TKK14425.1"/>
    <property type="molecule type" value="Genomic_DNA"/>
</dbReference>
<keyword evidence="1" id="KW-0732">Signal</keyword>
<feature type="signal peptide" evidence="1">
    <location>
        <begin position="1"/>
        <end position="21"/>
    </location>
</feature>
<evidence type="ECO:0000259" key="2">
    <source>
        <dbReference type="Pfam" id="PF12883"/>
    </source>
</evidence>
<evidence type="ECO:0000256" key="1">
    <source>
        <dbReference type="SAM" id="SignalP"/>
    </source>
</evidence>
<name>A0AB38NZZ0_9ENTR</name>
<dbReference type="AlphaFoldDB" id="A0AB38NZZ0"/>
<dbReference type="Gene3D" id="3.10.450.50">
    <property type="match status" value="1"/>
</dbReference>
<gene>
    <name evidence="3" type="ORF">EcCFBP13530_22105</name>
</gene>
<evidence type="ECO:0000313" key="4">
    <source>
        <dbReference type="Proteomes" id="UP000306327"/>
    </source>
</evidence>
<reference evidence="3 4" key="1">
    <citation type="journal article" date="2019" name="Sci. Rep.">
        <title>Differences in resource use lead to coexistence of seed-transmitted microbial populations.</title>
        <authorList>
            <person name="Torres-Cortes G."/>
            <person name="Garcia B.J."/>
            <person name="Compant S."/>
            <person name="Rezki S."/>
            <person name="Jones P."/>
            <person name="Preveaux A."/>
            <person name="Briand M."/>
            <person name="Roulet A."/>
            <person name="Bouchez O."/>
            <person name="Jacobson D."/>
            <person name="Barret M."/>
        </authorList>
    </citation>
    <scope>NUCLEOTIDE SEQUENCE [LARGE SCALE GENOMIC DNA]</scope>
    <source>
        <strain evidence="3 4">CFBP13530</strain>
    </source>
</reference>
<dbReference type="RefSeq" id="WP_137273451.1">
    <property type="nucleotide sequence ID" value="NZ_QGAL01000011.1"/>
</dbReference>
<comment type="caution">
    <text evidence="3">The sequence shown here is derived from an EMBL/GenBank/DDBJ whole genome shotgun (WGS) entry which is preliminary data.</text>
</comment>
<dbReference type="Proteomes" id="UP000306327">
    <property type="component" value="Unassembled WGS sequence"/>
</dbReference>
<feature type="chain" id="PRO_5044319806" description="DUF3828 domain-containing protein" evidence="1">
    <location>
        <begin position="22"/>
        <end position="173"/>
    </location>
</feature>
<evidence type="ECO:0000313" key="3">
    <source>
        <dbReference type="EMBL" id="TKK14425.1"/>
    </source>
</evidence>
<accession>A0AB38NZZ0</accession>
<sequence length="173" mass="19954">MMLNRLLIVVLILMLPGCTHQQNDTPEAATRSFYQQYLQAFANFDPADASHSPLADDSPLLRKFVSSGTRFRIAEIHQIYEQEILEADYFTYCQDYAPEWIEQLEVGKAVMQPDGAVLPVYIGIGETKPLQLMVWLRQEDKSWKIYRVRDVTHNYEQHIFDDAAIKAARASSR</sequence>
<feature type="domain" description="DUF3828" evidence="2">
    <location>
        <begin position="26"/>
        <end position="153"/>
    </location>
</feature>
<protein>
    <recommendedName>
        <fullName evidence="2">DUF3828 domain-containing protein</fullName>
    </recommendedName>
</protein>
<dbReference type="InterPro" id="IPR024289">
    <property type="entry name" value="DUF3828"/>
</dbReference>
<organism evidence="3 4">
    <name type="scientific">Enterobacter cancerogenus</name>
    <dbReference type="NCBI Taxonomy" id="69218"/>
    <lineage>
        <taxon>Bacteria</taxon>
        <taxon>Pseudomonadati</taxon>
        <taxon>Pseudomonadota</taxon>
        <taxon>Gammaproteobacteria</taxon>
        <taxon>Enterobacterales</taxon>
        <taxon>Enterobacteriaceae</taxon>
        <taxon>Enterobacter</taxon>
        <taxon>Enterobacter cloacae complex</taxon>
    </lineage>
</organism>